<evidence type="ECO:0000256" key="6">
    <source>
        <dbReference type="ARBA" id="ARBA00022989"/>
    </source>
</evidence>
<comment type="function">
    <text evidence="9">Part of the tripartite ATP-independent periplasmic (TRAP) transport system.</text>
</comment>
<evidence type="ECO:0000256" key="3">
    <source>
        <dbReference type="ARBA" id="ARBA00022475"/>
    </source>
</evidence>
<evidence type="ECO:0000259" key="10">
    <source>
        <dbReference type="Pfam" id="PF04290"/>
    </source>
</evidence>
<keyword evidence="12" id="KW-1185">Reference proteome</keyword>
<dbReference type="OrthoDB" id="9795655at2"/>
<dbReference type="GO" id="GO:0022857">
    <property type="term" value="F:transmembrane transporter activity"/>
    <property type="evidence" value="ECO:0007669"/>
    <property type="project" value="UniProtKB-UniRule"/>
</dbReference>
<dbReference type="PANTHER" id="PTHR35011:SF4">
    <property type="entry name" value="SLL1102 PROTEIN"/>
    <property type="match status" value="1"/>
</dbReference>
<evidence type="ECO:0000256" key="4">
    <source>
        <dbReference type="ARBA" id="ARBA00022519"/>
    </source>
</evidence>
<keyword evidence="4 9" id="KW-0997">Cell inner membrane</keyword>
<comment type="similarity">
    <text evidence="8 9">Belongs to the TRAP transporter small permease family.</text>
</comment>
<feature type="transmembrane region" description="Helical" evidence="9">
    <location>
        <begin position="92"/>
        <end position="114"/>
    </location>
</feature>
<keyword evidence="6 9" id="KW-1133">Transmembrane helix</keyword>
<keyword evidence="2 9" id="KW-0813">Transport</keyword>
<protein>
    <recommendedName>
        <fullName evidence="9">TRAP transporter small permease protein</fullName>
    </recommendedName>
</protein>
<dbReference type="Pfam" id="PF04290">
    <property type="entry name" value="DctQ"/>
    <property type="match status" value="1"/>
</dbReference>
<feature type="transmembrane region" description="Helical" evidence="9">
    <location>
        <begin position="21"/>
        <end position="41"/>
    </location>
</feature>
<reference evidence="11 12" key="1">
    <citation type="submission" date="2016-10" db="EMBL/GenBank/DDBJ databases">
        <authorList>
            <person name="de Groot N.N."/>
        </authorList>
    </citation>
    <scope>NUCLEOTIDE SEQUENCE [LARGE SCALE GENOMIC DNA]</scope>
    <source>
        <strain evidence="11 12">DSM 18438</strain>
    </source>
</reference>
<dbReference type="GO" id="GO:0005886">
    <property type="term" value="C:plasma membrane"/>
    <property type="evidence" value="ECO:0007669"/>
    <property type="project" value="UniProtKB-SubCell"/>
</dbReference>
<evidence type="ECO:0000256" key="7">
    <source>
        <dbReference type="ARBA" id="ARBA00023136"/>
    </source>
</evidence>
<dbReference type="RefSeq" id="WP_091963628.1">
    <property type="nucleotide sequence ID" value="NZ_FOLH01000004.1"/>
</dbReference>
<dbReference type="InterPro" id="IPR055348">
    <property type="entry name" value="DctQ"/>
</dbReference>
<dbReference type="PANTHER" id="PTHR35011">
    <property type="entry name" value="2,3-DIKETO-L-GULONATE TRAP TRANSPORTER SMALL PERMEASE PROTEIN YIAM"/>
    <property type="match status" value="1"/>
</dbReference>
<feature type="transmembrane region" description="Helical" evidence="9">
    <location>
        <begin position="134"/>
        <end position="159"/>
    </location>
</feature>
<evidence type="ECO:0000313" key="11">
    <source>
        <dbReference type="EMBL" id="SFC32809.1"/>
    </source>
</evidence>
<evidence type="ECO:0000256" key="8">
    <source>
        <dbReference type="ARBA" id="ARBA00038436"/>
    </source>
</evidence>
<proteinExistence type="inferred from homology"/>
<evidence type="ECO:0000256" key="9">
    <source>
        <dbReference type="RuleBase" id="RU369079"/>
    </source>
</evidence>
<dbReference type="AlphaFoldDB" id="A0A1I1I8Q4"/>
<comment type="subcellular location">
    <subcellularLocation>
        <location evidence="1 9">Cell inner membrane</location>
        <topology evidence="1 9">Multi-pass membrane protein</topology>
    </subcellularLocation>
</comment>
<evidence type="ECO:0000313" key="12">
    <source>
        <dbReference type="Proteomes" id="UP000199058"/>
    </source>
</evidence>
<sequence length="182" mass="21087">MPLLALIVRIISRFNIIIGHMFSWFSLGIVLVCFTVVVLRYAFSTGAIWLQDLYVWLNAMMFMGIAGFALFNNSHVRVDIFYRPASRRHKAWVDMFGGLFFVGPFAWVLTYWSLPYVQRSWRFLEGSANFGGMPGLYIIKSFILVFAFVVALQALAMFLRGILVLANKEELLPEEYRYQEDK</sequence>
<dbReference type="InterPro" id="IPR007387">
    <property type="entry name" value="TRAP_DctQ"/>
</dbReference>
<comment type="subunit">
    <text evidence="9">The complex comprises the extracytoplasmic solute receptor protein and the two transmembrane proteins.</text>
</comment>
<dbReference type="EMBL" id="FOLH01000004">
    <property type="protein sequence ID" value="SFC32809.1"/>
    <property type="molecule type" value="Genomic_DNA"/>
</dbReference>
<keyword evidence="5 9" id="KW-0812">Transmembrane</keyword>
<dbReference type="STRING" id="1122252.SAMN05660443_2288"/>
<keyword evidence="7 9" id="KW-0472">Membrane</keyword>
<evidence type="ECO:0000256" key="2">
    <source>
        <dbReference type="ARBA" id="ARBA00022448"/>
    </source>
</evidence>
<evidence type="ECO:0000256" key="5">
    <source>
        <dbReference type="ARBA" id="ARBA00022692"/>
    </source>
</evidence>
<dbReference type="Proteomes" id="UP000199058">
    <property type="component" value="Unassembled WGS sequence"/>
</dbReference>
<name>A0A1I1I8Q4_9GAMM</name>
<feature type="transmembrane region" description="Helical" evidence="9">
    <location>
        <begin position="53"/>
        <end position="71"/>
    </location>
</feature>
<keyword evidence="3" id="KW-1003">Cell membrane</keyword>
<gene>
    <name evidence="11" type="ORF">SAMN05660443_2288</name>
</gene>
<evidence type="ECO:0000256" key="1">
    <source>
        <dbReference type="ARBA" id="ARBA00004429"/>
    </source>
</evidence>
<accession>A0A1I1I8Q4</accession>
<feature type="domain" description="Tripartite ATP-independent periplasmic transporters DctQ component" evidence="10">
    <location>
        <begin position="29"/>
        <end position="162"/>
    </location>
</feature>
<organism evidence="11 12">
    <name type="scientific">Marinospirillum celere</name>
    <dbReference type="NCBI Taxonomy" id="1122252"/>
    <lineage>
        <taxon>Bacteria</taxon>
        <taxon>Pseudomonadati</taxon>
        <taxon>Pseudomonadota</taxon>
        <taxon>Gammaproteobacteria</taxon>
        <taxon>Oceanospirillales</taxon>
        <taxon>Oceanospirillaceae</taxon>
        <taxon>Marinospirillum</taxon>
    </lineage>
</organism>